<reference evidence="2" key="1">
    <citation type="submission" date="2020-06" db="EMBL/GenBank/DDBJ databases">
        <authorList>
            <person name="Dong N."/>
        </authorList>
    </citation>
    <scope>NUCLEOTIDE SEQUENCE</scope>
    <source>
        <strain evidence="2">R1692</strain>
    </source>
</reference>
<keyword evidence="1" id="KW-0732">Signal</keyword>
<protein>
    <recommendedName>
        <fullName evidence="4">Lipoprotein</fullName>
    </recommendedName>
</protein>
<evidence type="ECO:0000256" key="1">
    <source>
        <dbReference type="SAM" id="SignalP"/>
    </source>
</evidence>
<dbReference type="EMBL" id="JACAGK010000102">
    <property type="protein sequence ID" value="MDM1050487.1"/>
    <property type="molecule type" value="Genomic_DNA"/>
</dbReference>
<dbReference type="RefSeq" id="WP_149526605.1">
    <property type="nucleotide sequence ID" value="NZ_CP030848.1"/>
</dbReference>
<keyword evidence="3" id="KW-1185">Reference proteome</keyword>
<dbReference type="Proteomes" id="UP001170954">
    <property type="component" value="Unassembled WGS sequence"/>
</dbReference>
<evidence type="ECO:0008006" key="4">
    <source>
        <dbReference type="Google" id="ProtNLM"/>
    </source>
</evidence>
<sequence length="140" mass="15624">MKKLLSFTSGLTIATLAAVVFMSSCKDDKKKNSTPQPKYPMEANISYRVVSVTGNDAKLTSVHYLGEKAELEQKEYKIATEIKAKRKIAKKGEKIHIRAKVDKPATVKLEIKVNSNAAITKDFVIKDATKDEAKLEYTFN</sequence>
<accession>A0ABT7NTB1</accession>
<feature type="signal peptide" evidence="1">
    <location>
        <begin position="1"/>
        <end position="17"/>
    </location>
</feature>
<organism evidence="2 3">
    <name type="scientific">Sphingobacterium hotanense</name>
    <dbReference type="NCBI Taxonomy" id="649196"/>
    <lineage>
        <taxon>Bacteria</taxon>
        <taxon>Pseudomonadati</taxon>
        <taxon>Bacteroidota</taxon>
        <taxon>Sphingobacteriia</taxon>
        <taxon>Sphingobacteriales</taxon>
        <taxon>Sphingobacteriaceae</taxon>
        <taxon>Sphingobacterium</taxon>
    </lineage>
</organism>
<dbReference type="PROSITE" id="PS51257">
    <property type="entry name" value="PROKAR_LIPOPROTEIN"/>
    <property type="match status" value="1"/>
</dbReference>
<evidence type="ECO:0000313" key="2">
    <source>
        <dbReference type="EMBL" id="MDM1050487.1"/>
    </source>
</evidence>
<name>A0ABT7NTB1_9SPHI</name>
<reference evidence="2" key="2">
    <citation type="journal article" date="2022" name="Sci. Total Environ.">
        <title>Prevalence, transmission, and molecular epidemiology of tet(X)-positive bacteria among humans, animals, and environmental niches in China: An epidemiological, and genomic-based study.</title>
        <authorList>
            <person name="Dong N."/>
            <person name="Zeng Y."/>
            <person name="Cai C."/>
            <person name="Sun C."/>
            <person name="Lu J."/>
            <person name="Liu C."/>
            <person name="Zhou H."/>
            <person name="Sun Q."/>
            <person name="Shu L."/>
            <person name="Wang H."/>
            <person name="Wang Y."/>
            <person name="Wang S."/>
            <person name="Wu C."/>
            <person name="Chan E.W."/>
            <person name="Chen G."/>
            <person name="Shen Z."/>
            <person name="Chen S."/>
            <person name="Zhang R."/>
        </authorList>
    </citation>
    <scope>NUCLEOTIDE SEQUENCE</scope>
    <source>
        <strain evidence="2">R1692</strain>
    </source>
</reference>
<gene>
    <name evidence="2" type="ORF">HX018_19810</name>
</gene>
<feature type="chain" id="PRO_5045958847" description="Lipoprotein" evidence="1">
    <location>
        <begin position="18"/>
        <end position="140"/>
    </location>
</feature>
<evidence type="ECO:0000313" key="3">
    <source>
        <dbReference type="Proteomes" id="UP001170954"/>
    </source>
</evidence>
<proteinExistence type="predicted"/>
<comment type="caution">
    <text evidence="2">The sequence shown here is derived from an EMBL/GenBank/DDBJ whole genome shotgun (WGS) entry which is preliminary data.</text>
</comment>